<organism evidence="2 3">
    <name type="scientific">Pseudobutyrivibrio ruminis</name>
    <dbReference type="NCBI Taxonomy" id="46206"/>
    <lineage>
        <taxon>Bacteria</taxon>
        <taxon>Bacillati</taxon>
        <taxon>Bacillota</taxon>
        <taxon>Clostridia</taxon>
        <taxon>Lachnospirales</taxon>
        <taxon>Lachnospiraceae</taxon>
        <taxon>Pseudobutyrivibrio</taxon>
    </lineage>
</organism>
<proteinExistence type="predicted"/>
<dbReference type="PROSITE" id="PS51257">
    <property type="entry name" value="PROKAR_LIPOPROTEIN"/>
    <property type="match status" value="1"/>
</dbReference>
<feature type="domain" description="Glycoside-hydrolase family GH114 TIM-barrel" evidence="1">
    <location>
        <begin position="43"/>
        <end position="268"/>
    </location>
</feature>
<dbReference type="InterPro" id="IPR017853">
    <property type="entry name" value="GH"/>
</dbReference>
<dbReference type="SUPFAM" id="SSF51445">
    <property type="entry name" value="(Trans)glycosidases"/>
    <property type="match status" value="1"/>
</dbReference>
<dbReference type="AlphaFoldDB" id="A0A927U678"/>
<gene>
    <name evidence="2" type="ORF">E7272_04060</name>
</gene>
<comment type="caution">
    <text evidence="2">The sequence shown here is derived from an EMBL/GenBank/DDBJ whole genome shotgun (WGS) entry which is preliminary data.</text>
</comment>
<dbReference type="InterPro" id="IPR004352">
    <property type="entry name" value="GH114_TIM-barrel"/>
</dbReference>
<dbReference type="PANTHER" id="PTHR35882:SF2">
    <property type="entry name" value="PELA"/>
    <property type="match status" value="1"/>
</dbReference>
<evidence type="ECO:0000259" key="1">
    <source>
        <dbReference type="Pfam" id="PF03537"/>
    </source>
</evidence>
<dbReference type="Gene3D" id="3.20.20.70">
    <property type="entry name" value="Aldolase class I"/>
    <property type="match status" value="1"/>
</dbReference>
<dbReference type="PANTHER" id="PTHR35882">
    <property type="entry name" value="PELA"/>
    <property type="match status" value="1"/>
</dbReference>
<sequence>MKNKIISLSILIAMMLTGCEDVIPGDDYGVYIGAEYSELPEDASFDVLVIDAQYYTADEIASLKETNGEIYSYLNVGSVESFRDYYEDYEDITTGSYENWEDERWVDVSNPKWQEFVLGELAPRLIEKGIDGFFIDNCDVYYIDPREEIYAGLTTILSGLKATGKSVIVNGGDAYVSRYLDENNTLDKVIDGVNQETVYTSINWDDGTFGEATDNDREYFLDYLERVSDAGGEVYLLEYTTSDKLACYIQDEADALGYHVYVSPSLELK</sequence>
<dbReference type="Pfam" id="PF03537">
    <property type="entry name" value="Glyco_hydro_114"/>
    <property type="match status" value="1"/>
</dbReference>
<protein>
    <submittedName>
        <fullName evidence="2">Glucanotransferase</fullName>
    </submittedName>
</protein>
<dbReference type="Proteomes" id="UP000766246">
    <property type="component" value="Unassembled WGS sequence"/>
</dbReference>
<dbReference type="InterPro" id="IPR013785">
    <property type="entry name" value="Aldolase_TIM"/>
</dbReference>
<evidence type="ECO:0000313" key="3">
    <source>
        <dbReference type="Proteomes" id="UP000766246"/>
    </source>
</evidence>
<dbReference type="EMBL" id="SVER01000008">
    <property type="protein sequence ID" value="MBE5918999.1"/>
    <property type="molecule type" value="Genomic_DNA"/>
</dbReference>
<reference evidence="2" key="1">
    <citation type="submission" date="2019-04" db="EMBL/GenBank/DDBJ databases">
        <title>Evolution of Biomass-Degrading Anaerobic Consortia Revealed by Metagenomics.</title>
        <authorList>
            <person name="Peng X."/>
        </authorList>
    </citation>
    <scope>NUCLEOTIDE SEQUENCE</scope>
    <source>
        <strain evidence="2">SIG311</strain>
    </source>
</reference>
<name>A0A927U678_9FIRM</name>
<evidence type="ECO:0000313" key="2">
    <source>
        <dbReference type="EMBL" id="MBE5918999.1"/>
    </source>
</evidence>
<accession>A0A927U678</accession>